<sequence length="181" mass="19624">MVRCRLVAVCLAQAQSARSFSGRENQMAEFKCPLSRRMFLMAMAAPIAASCEFATIKGEVEDGAVFDLNDPEFEALQAEGGMACLSVGVVELILVRSGDEVIAFDRFCPHNLLDMGPCAENPLPAVWDAQTKQLTCRWHTTVFDEDGDVVEGPSPSGIQRYLVNFDSASGLGEVLLEGMAE</sequence>
<gene>
    <name evidence="6" type="ORF">FRD01_16180</name>
</gene>
<dbReference type="EMBL" id="CP042467">
    <property type="protein sequence ID" value="QED28746.1"/>
    <property type="molecule type" value="Genomic_DNA"/>
</dbReference>
<keyword evidence="4" id="KW-0411">Iron-sulfur</keyword>
<keyword evidence="3" id="KW-0408">Iron</keyword>
<evidence type="ECO:0000256" key="4">
    <source>
        <dbReference type="ARBA" id="ARBA00023014"/>
    </source>
</evidence>
<dbReference type="Proteomes" id="UP000321595">
    <property type="component" value="Chromosome"/>
</dbReference>
<evidence type="ECO:0000256" key="2">
    <source>
        <dbReference type="ARBA" id="ARBA00022723"/>
    </source>
</evidence>
<evidence type="ECO:0000313" key="6">
    <source>
        <dbReference type="EMBL" id="QED28746.1"/>
    </source>
</evidence>
<dbReference type="Pfam" id="PF00355">
    <property type="entry name" value="Rieske"/>
    <property type="match status" value="1"/>
</dbReference>
<dbReference type="InterPro" id="IPR017941">
    <property type="entry name" value="Rieske_2Fe-2S"/>
</dbReference>
<evidence type="ECO:0000256" key="1">
    <source>
        <dbReference type="ARBA" id="ARBA00022714"/>
    </source>
</evidence>
<dbReference type="Gene3D" id="2.102.10.10">
    <property type="entry name" value="Rieske [2Fe-2S] iron-sulphur domain"/>
    <property type="match status" value="1"/>
</dbReference>
<dbReference type="SUPFAM" id="SSF50022">
    <property type="entry name" value="ISP domain"/>
    <property type="match status" value="1"/>
</dbReference>
<evidence type="ECO:0000256" key="3">
    <source>
        <dbReference type="ARBA" id="ARBA00023004"/>
    </source>
</evidence>
<dbReference type="InterPro" id="IPR036922">
    <property type="entry name" value="Rieske_2Fe-2S_sf"/>
</dbReference>
<proteinExistence type="predicted"/>
<organism evidence="6 7">
    <name type="scientific">Microvenator marinus</name>
    <dbReference type="NCBI Taxonomy" id="2600177"/>
    <lineage>
        <taxon>Bacteria</taxon>
        <taxon>Deltaproteobacteria</taxon>
        <taxon>Bradymonadales</taxon>
        <taxon>Microvenatoraceae</taxon>
        <taxon>Microvenator</taxon>
    </lineage>
</organism>
<feature type="domain" description="Rieske" evidence="5">
    <location>
        <begin position="69"/>
        <end position="172"/>
    </location>
</feature>
<keyword evidence="1" id="KW-0001">2Fe-2S</keyword>
<protein>
    <submittedName>
        <fullName evidence="6">Rieske 2Fe-2S domain-containing protein</fullName>
    </submittedName>
</protein>
<evidence type="ECO:0000259" key="5">
    <source>
        <dbReference type="PROSITE" id="PS51296"/>
    </source>
</evidence>
<dbReference type="GO" id="GO:0051537">
    <property type="term" value="F:2 iron, 2 sulfur cluster binding"/>
    <property type="evidence" value="ECO:0007669"/>
    <property type="project" value="UniProtKB-KW"/>
</dbReference>
<dbReference type="AlphaFoldDB" id="A0A5B8XYK4"/>
<name>A0A5B8XYK4_9DELT</name>
<reference evidence="6 7" key="1">
    <citation type="submission" date="2019-08" db="EMBL/GenBank/DDBJ databases">
        <authorList>
            <person name="Liang Q."/>
        </authorList>
    </citation>
    <scope>NUCLEOTIDE SEQUENCE [LARGE SCALE GENOMIC DNA]</scope>
    <source>
        <strain evidence="6 7">V1718</strain>
    </source>
</reference>
<dbReference type="GO" id="GO:0046872">
    <property type="term" value="F:metal ion binding"/>
    <property type="evidence" value="ECO:0007669"/>
    <property type="project" value="UniProtKB-KW"/>
</dbReference>
<keyword evidence="2" id="KW-0479">Metal-binding</keyword>
<dbReference type="KEGG" id="bbae:FRD01_16180"/>
<accession>A0A5B8XYK4</accession>
<dbReference type="PROSITE" id="PS51296">
    <property type="entry name" value="RIESKE"/>
    <property type="match status" value="1"/>
</dbReference>
<evidence type="ECO:0000313" key="7">
    <source>
        <dbReference type="Proteomes" id="UP000321595"/>
    </source>
</evidence>
<keyword evidence="7" id="KW-1185">Reference proteome</keyword>
<dbReference type="OrthoDB" id="9800167at2"/>